<protein>
    <recommendedName>
        <fullName evidence="1">WD repeat and coiled-coil-containing protein</fullName>
    </recommendedName>
</protein>
<evidence type="ECO:0000313" key="6">
    <source>
        <dbReference type="Ensembl" id="ENSACDP00005020647.1"/>
    </source>
</evidence>
<dbReference type="Ensembl" id="ENSACDT00005024696.1">
    <property type="protein sequence ID" value="ENSACDP00005020647.1"/>
    <property type="gene ID" value="ENSACDG00005014958.1"/>
</dbReference>
<evidence type="ECO:0000256" key="3">
    <source>
        <dbReference type="ARBA" id="ARBA00022737"/>
    </source>
</evidence>
<feature type="region of interest" description="Disordered" evidence="5">
    <location>
        <begin position="576"/>
        <end position="597"/>
    </location>
</feature>
<keyword evidence="7" id="KW-1185">Reference proteome</keyword>
<evidence type="ECO:0000256" key="2">
    <source>
        <dbReference type="ARBA" id="ARBA00022574"/>
    </source>
</evidence>
<keyword evidence="3" id="KW-0677">Repeat</keyword>
<proteinExistence type="predicted"/>
<keyword evidence="2" id="KW-0853">WD repeat</keyword>
<sequence length="789" mass="86051">MLKVVPDRLLRSNRVSAIAKEYQIHGAPSSPLQDASHQKIMELGKAKLLRTGLNALHQAIHPVHGIAWTDGKQVILTSLHLHNGEPKFGDSSVVGQFEHVHGLYWGPSPTDAPALLAVQHKKHITVWQLCLNAAERNKLLVSQICDISEPFPVLPQGCVWHPKKEILAVLTTRDASVLHSVHLNSCRVKADIKGSGLIHCACWTKEGNRLVVGVGSALHSYIWDEAQKTLHACSFCPIFDVGGYICAVEATLNFQVAVATELPLDKICGLNAGVAFEVPASVETESFASQSSLGGEEEFSMDGGKKSLDSEKPVSALPSPVDLTHLLSSKQGADSSPLLHLRPKDYLTGSGQDSSHLILVTFERKVTSTKKVSIPGILVPDIMAFDPKTQTVSVASNTCNVILVYSLTSSNLPNIQQIQLEKNEKPKGLCFLTNKLLLILVGRQKFTDPAFLPSSRSDKYMIRLMIKELIFEVGPSSASVNGNSCFNLSNTPHDLPADVHPLSRGLLIPDRAAPQSPTSRRKLIEEIESPAYEQSSLLNMSDLKEKKVSLSFPPAVEALDAEPVNRSVVLSATSLSFSNKPTSPKRQTEGASKIPNSYKNNLLSEKEASYFSKNVEKLSGNFTELQHHVCELTELLKSGKRNLPVYPSSQEPSFINITYQKQLSRNDSDERRSVILCEGKLRLSIVQQIFNLSLVEMQHGSSWIVLTADSEGFVPLMFTSMQEVVVRDASAKGYSARSSKTLDIISSTEGCRPASSESLDITSSLEVLRDCSSKALDSSGPSEQASSKM</sequence>
<keyword evidence="4" id="KW-0175">Coiled coil</keyword>
<evidence type="ECO:0000313" key="7">
    <source>
        <dbReference type="Proteomes" id="UP000694521"/>
    </source>
</evidence>
<name>A0A8B9EI19_ANSCY</name>
<dbReference type="PANTHER" id="PTHR14897">
    <property type="entry name" value="WD REPEAT AND COILED-COIL-CONTAINING PROTEIN"/>
    <property type="match status" value="1"/>
</dbReference>
<evidence type="ECO:0000256" key="5">
    <source>
        <dbReference type="SAM" id="MobiDB-lite"/>
    </source>
</evidence>
<dbReference type="Ensembl" id="ENSACDT00005024693.1">
    <property type="protein sequence ID" value="ENSACDP00005020644.1"/>
    <property type="gene ID" value="ENSACDG00005014958.1"/>
</dbReference>
<dbReference type="AlphaFoldDB" id="A0A8B9EI19"/>
<dbReference type="PANTHER" id="PTHR14897:SF10">
    <property type="entry name" value="WD REPEAT AND COILED-COIL-CONTAINING PROTEIN"/>
    <property type="match status" value="1"/>
</dbReference>
<dbReference type="Proteomes" id="UP000694521">
    <property type="component" value="Unplaced"/>
</dbReference>
<feature type="region of interest" description="Disordered" evidence="5">
    <location>
        <begin position="287"/>
        <end position="314"/>
    </location>
</feature>
<evidence type="ECO:0000256" key="4">
    <source>
        <dbReference type="ARBA" id="ARBA00023054"/>
    </source>
</evidence>
<feature type="compositionally biased region" description="Basic and acidic residues" evidence="5">
    <location>
        <begin position="303"/>
        <end position="312"/>
    </location>
</feature>
<reference evidence="6" key="1">
    <citation type="submission" date="2025-05" db="UniProtKB">
        <authorList>
            <consortium name="Ensembl"/>
        </authorList>
    </citation>
    <scope>IDENTIFICATION</scope>
</reference>
<dbReference type="OrthoDB" id="6409262at2759"/>
<evidence type="ECO:0000256" key="1">
    <source>
        <dbReference type="ARBA" id="ARBA00015683"/>
    </source>
</evidence>
<dbReference type="InterPro" id="IPR028041">
    <property type="entry name" value="WDCP"/>
</dbReference>
<dbReference type="SUPFAM" id="SSF101908">
    <property type="entry name" value="Putative isomerase YbhE"/>
    <property type="match status" value="1"/>
</dbReference>
<gene>
    <name evidence="6" type="primary">LOC106044496</name>
</gene>
<dbReference type="GO" id="GO:0019900">
    <property type="term" value="F:kinase binding"/>
    <property type="evidence" value="ECO:0007669"/>
    <property type="project" value="TreeGrafter"/>
</dbReference>
<accession>A0A8B9EI19</accession>
<feature type="compositionally biased region" description="Polar residues" evidence="5">
    <location>
        <begin position="576"/>
        <end position="585"/>
    </location>
</feature>
<organism evidence="6 7">
    <name type="scientific">Anser cygnoides</name>
    <name type="common">Swan goose</name>
    <dbReference type="NCBI Taxonomy" id="8845"/>
    <lineage>
        <taxon>Eukaryota</taxon>
        <taxon>Metazoa</taxon>
        <taxon>Chordata</taxon>
        <taxon>Craniata</taxon>
        <taxon>Vertebrata</taxon>
        <taxon>Euteleostomi</taxon>
        <taxon>Archelosauria</taxon>
        <taxon>Archosauria</taxon>
        <taxon>Dinosauria</taxon>
        <taxon>Saurischia</taxon>
        <taxon>Theropoda</taxon>
        <taxon>Coelurosauria</taxon>
        <taxon>Aves</taxon>
        <taxon>Neognathae</taxon>
        <taxon>Galloanserae</taxon>
        <taxon>Anseriformes</taxon>
        <taxon>Anatidae</taxon>
        <taxon>Anserinae</taxon>
        <taxon>Anser</taxon>
    </lineage>
</organism>
<dbReference type="Pfam" id="PF15390">
    <property type="entry name" value="WDCP"/>
    <property type="match status" value="1"/>
</dbReference>